<name>A0A392RNW7_9FABA</name>
<comment type="caution">
    <text evidence="1">The sequence shown here is derived from an EMBL/GenBank/DDBJ whole genome shotgun (WGS) entry which is preliminary data.</text>
</comment>
<organism evidence="1 2">
    <name type="scientific">Trifolium medium</name>
    <dbReference type="NCBI Taxonomy" id="97028"/>
    <lineage>
        <taxon>Eukaryota</taxon>
        <taxon>Viridiplantae</taxon>
        <taxon>Streptophyta</taxon>
        <taxon>Embryophyta</taxon>
        <taxon>Tracheophyta</taxon>
        <taxon>Spermatophyta</taxon>
        <taxon>Magnoliopsida</taxon>
        <taxon>eudicotyledons</taxon>
        <taxon>Gunneridae</taxon>
        <taxon>Pentapetalae</taxon>
        <taxon>rosids</taxon>
        <taxon>fabids</taxon>
        <taxon>Fabales</taxon>
        <taxon>Fabaceae</taxon>
        <taxon>Papilionoideae</taxon>
        <taxon>50 kb inversion clade</taxon>
        <taxon>NPAAA clade</taxon>
        <taxon>Hologalegina</taxon>
        <taxon>IRL clade</taxon>
        <taxon>Trifolieae</taxon>
        <taxon>Trifolium</taxon>
    </lineage>
</organism>
<keyword evidence="2" id="KW-1185">Reference proteome</keyword>
<protein>
    <submittedName>
        <fullName evidence="1">Uncharacterized protein</fullName>
    </submittedName>
</protein>
<reference evidence="1 2" key="1">
    <citation type="journal article" date="2018" name="Front. Plant Sci.">
        <title>Red Clover (Trifolium pratense) and Zigzag Clover (T. medium) - A Picture of Genomic Similarities and Differences.</title>
        <authorList>
            <person name="Dluhosova J."/>
            <person name="Istvanek J."/>
            <person name="Nedelnik J."/>
            <person name="Repkova J."/>
        </authorList>
    </citation>
    <scope>NUCLEOTIDE SEQUENCE [LARGE SCALE GENOMIC DNA]</scope>
    <source>
        <strain evidence="2">cv. 10/8</strain>
        <tissue evidence="1">Leaf</tissue>
    </source>
</reference>
<dbReference type="Proteomes" id="UP000265520">
    <property type="component" value="Unassembled WGS sequence"/>
</dbReference>
<evidence type="ECO:0000313" key="2">
    <source>
        <dbReference type="Proteomes" id="UP000265520"/>
    </source>
</evidence>
<dbReference type="AlphaFoldDB" id="A0A392RNW7"/>
<proteinExistence type="predicted"/>
<accession>A0A392RNW7</accession>
<dbReference type="EMBL" id="LXQA010249750">
    <property type="protein sequence ID" value="MCI37912.1"/>
    <property type="molecule type" value="Genomic_DNA"/>
</dbReference>
<feature type="non-terminal residue" evidence="1">
    <location>
        <position position="89"/>
    </location>
</feature>
<evidence type="ECO:0000313" key="1">
    <source>
        <dbReference type="EMBL" id="MCI37912.1"/>
    </source>
</evidence>
<sequence length="89" mass="9989">MSPAQKNLLRQAQAVLQSLVVHGLFINFILEVIEKVHHAAASLDNQSFLVKEDVKILPTSPLLLERRAPCGVGSLNWRVNWFAEEEKKG</sequence>